<keyword evidence="3" id="KW-1185">Reference proteome</keyword>
<dbReference type="EMBL" id="BPVZ01000311">
    <property type="protein sequence ID" value="GKV49658.1"/>
    <property type="molecule type" value="Genomic_DNA"/>
</dbReference>
<dbReference type="InterPro" id="IPR008974">
    <property type="entry name" value="TRAF-like"/>
</dbReference>
<gene>
    <name evidence="2" type="ORF">SLEP1_g56397</name>
</gene>
<evidence type="ECO:0000313" key="3">
    <source>
        <dbReference type="Proteomes" id="UP001054252"/>
    </source>
</evidence>
<dbReference type="Pfam" id="PF22486">
    <property type="entry name" value="MATH_2"/>
    <property type="match status" value="2"/>
</dbReference>
<dbReference type="InterPro" id="IPR026960">
    <property type="entry name" value="RVT-Znf"/>
</dbReference>
<dbReference type="PANTHER" id="PTHR46162">
    <property type="entry name" value="TRAF-LIKE FAMILY PROTEIN"/>
    <property type="match status" value="1"/>
</dbReference>
<dbReference type="AlphaFoldDB" id="A0AAV5MI69"/>
<proteinExistence type="predicted"/>
<dbReference type="Gene3D" id="2.60.210.10">
    <property type="entry name" value="Apoptosis, Tumor Necrosis Factor Receptor Associated Protein 2, Chain A"/>
    <property type="match status" value="2"/>
</dbReference>
<dbReference type="PANTHER" id="PTHR46162:SF2">
    <property type="entry name" value="ANKYRIN REPEAT-CONTAINING PROTEIN-RELATED"/>
    <property type="match status" value="1"/>
</dbReference>
<reference evidence="2 3" key="1">
    <citation type="journal article" date="2021" name="Commun. Biol.">
        <title>The genome of Shorea leprosula (Dipterocarpaceae) highlights the ecological relevance of drought in aseasonal tropical rainforests.</title>
        <authorList>
            <person name="Ng K.K.S."/>
            <person name="Kobayashi M.J."/>
            <person name="Fawcett J.A."/>
            <person name="Hatakeyama M."/>
            <person name="Paape T."/>
            <person name="Ng C.H."/>
            <person name="Ang C.C."/>
            <person name="Tnah L.H."/>
            <person name="Lee C.T."/>
            <person name="Nishiyama T."/>
            <person name="Sese J."/>
            <person name="O'Brien M.J."/>
            <person name="Copetti D."/>
            <person name="Mohd Noor M.I."/>
            <person name="Ong R.C."/>
            <person name="Putra M."/>
            <person name="Sireger I.Z."/>
            <person name="Indrioko S."/>
            <person name="Kosugi Y."/>
            <person name="Izuno A."/>
            <person name="Isagi Y."/>
            <person name="Lee S.L."/>
            <person name="Shimizu K.K."/>
        </authorList>
    </citation>
    <scope>NUCLEOTIDE SEQUENCE [LARGE SCALE GENOMIC DNA]</scope>
    <source>
        <strain evidence="2">214</strain>
    </source>
</reference>
<comment type="caution">
    <text evidence="2">The sequence shown here is derived from an EMBL/GenBank/DDBJ whole genome shotgun (WGS) entry which is preliminary data.</text>
</comment>
<dbReference type="Pfam" id="PF13966">
    <property type="entry name" value="zf-RVT"/>
    <property type="match status" value="1"/>
</dbReference>
<dbReference type="SUPFAM" id="SSF49599">
    <property type="entry name" value="TRAF domain-like"/>
    <property type="match status" value="2"/>
</dbReference>
<dbReference type="InterPro" id="IPR002083">
    <property type="entry name" value="MATH/TRAF_dom"/>
</dbReference>
<accession>A0AAV5MI69</accession>
<evidence type="ECO:0000313" key="2">
    <source>
        <dbReference type="EMBL" id="GKV49658.1"/>
    </source>
</evidence>
<dbReference type="PROSITE" id="PS50144">
    <property type="entry name" value="MATH"/>
    <property type="match status" value="2"/>
</dbReference>
<feature type="domain" description="MATH" evidence="1">
    <location>
        <begin position="178"/>
        <end position="254"/>
    </location>
</feature>
<protein>
    <recommendedName>
        <fullName evidence="1">MATH domain-containing protein</fullName>
    </recommendedName>
</protein>
<feature type="domain" description="MATH" evidence="1">
    <location>
        <begin position="21"/>
        <end position="156"/>
    </location>
</feature>
<sequence>MASSSSTTQDGVARSISDAPPTHYIVKIQLFSLLLKNSVEKYESGDFEAGGYKWKLILYPSGNKGRNVKDHISLYLAIADTDSVNRSSEVRASFKLFLLDQNKDNYLVVNDATEKERRFRGLRNQWGFDQFLPLRTFNDVSNGYLVDDTCVFGAEVFVTKEMSTGKGEYLSMIKDATSSKHVWRIENFSSKQSECYDSQTFFSGDHKWKIQMYPKGRRHGLGSHISLFLALADPKAIPSSSKIFAEFTLRMLDQTQGRHISGKEIWRYTSKSTSRPLVILHVCICGEEHQEEALKAVIQTTKIVDGKSDVRDWVHSKDGIYTTKSAYQALTRDHRTVQQSPTISKVWQEFIHSKISIFAWQVLQDKIPTKMNLLKRGIIQDIAERKCVLCGLASEDSNHLFIHCKIAWELWNSCFRWWGSKQVLDRDCGRMFEQHPFIFNIKGVRGGWECIWFSAVWSIWLARNEKLFRGKEVEAGRLLELVQVRAFKWIKGKRRGSLFTVSDWILNPISCLNPSLVV</sequence>
<dbReference type="SMART" id="SM00061">
    <property type="entry name" value="MATH"/>
    <property type="match status" value="2"/>
</dbReference>
<evidence type="ECO:0000259" key="1">
    <source>
        <dbReference type="PROSITE" id="PS50144"/>
    </source>
</evidence>
<name>A0AAV5MI69_9ROSI</name>
<dbReference type="CDD" id="cd00121">
    <property type="entry name" value="MATH"/>
    <property type="match status" value="2"/>
</dbReference>
<dbReference type="Proteomes" id="UP001054252">
    <property type="component" value="Unassembled WGS sequence"/>
</dbReference>
<organism evidence="2 3">
    <name type="scientific">Rubroshorea leprosula</name>
    <dbReference type="NCBI Taxonomy" id="152421"/>
    <lineage>
        <taxon>Eukaryota</taxon>
        <taxon>Viridiplantae</taxon>
        <taxon>Streptophyta</taxon>
        <taxon>Embryophyta</taxon>
        <taxon>Tracheophyta</taxon>
        <taxon>Spermatophyta</taxon>
        <taxon>Magnoliopsida</taxon>
        <taxon>eudicotyledons</taxon>
        <taxon>Gunneridae</taxon>
        <taxon>Pentapetalae</taxon>
        <taxon>rosids</taxon>
        <taxon>malvids</taxon>
        <taxon>Malvales</taxon>
        <taxon>Dipterocarpaceae</taxon>
        <taxon>Rubroshorea</taxon>
    </lineage>
</organism>